<accession>A0A508X1C6</accession>
<keyword evidence="1" id="KW-0732">Signal</keyword>
<protein>
    <recommendedName>
        <fullName evidence="4">Lipoprotein</fullName>
    </recommendedName>
</protein>
<feature type="chain" id="PRO_5021504711" description="Lipoprotein" evidence="1">
    <location>
        <begin position="21"/>
        <end position="144"/>
    </location>
</feature>
<gene>
    <name evidence="2" type="ORF">EMEDMD4_310013</name>
</gene>
<dbReference type="EMBL" id="CABFNB010000097">
    <property type="protein sequence ID" value="VTZ61764.1"/>
    <property type="molecule type" value="Genomic_DNA"/>
</dbReference>
<dbReference type="RefSeq" id="WP_234913760.1">
    <property type="nucleotide sequence ID" value="NZ_CABFNB010000097.1"/>
</dbReference>
<evidence type="ECO:0000313" key="2">
    <source>
        <dbReference type="EMBL" id="VTZ61764.1"/>
    </source>
</evidence>
<feature type="signal peptide" evidence="1">
    <location>
        <begin position="1"/>
        <end position="20"/>
    </location>
</feature>
<dbReference type="Proteomes" id="UP000507954">
    <property type="component" value="Unassembled WGS sequence"/>
</dbReference>
<dbReference type="PROSITE" id="PS51257">
    <property type="entry name" value="PROKAR_LIPOPROTEIN"/>
    <property type="match status" value="1"/>
</dbReference>
<proteinExistence type="predicted"/>
<evidence type="ECO:0000313" key="3">
    <source>
        <dbReference type="Proteomes" id="UP000507954"/>
    </source>
</evidence>
<sequence length="144" mass="15519">MKFYLAGRLSIAAAMAFALASCTTTQAGFRKNPERVSKSALCRTFITNTDLAFTQELTAELARRRIDPIECVNMVQRENQAAAVIVAVALVGTAVAVCANNNCGGGSSYPAYTPYRGNCQYDWQRDAAGNRCGNRSAYSRPGGY</sequence>
<evidence type="ECO:0008006" key="4">
    <source>
        <dbReference type="Google" id="ProtNLM"/>
    </source>
</evidence>
<evidence type="ECO:0000256" key="1">
    <source>
        <dbReference type="SAM" id="SignalP"/>
    </source>
</evidence>
<reference evidence="2 3" key="1">
    <citation type="submission" date="2019-06" db="EMBL/GenBank/DDBJ databases">
        <authorList>
            <person name="Le Quere A."/>
            <person name="Colella S."/>
        </authorList>
    </citation>
    <scope>NUCLEOTIDE SEQUENCE [LARGE SCALE GENOMIC DNA]</scope>
    <source>
        <strain evidence="2">EmedicaeMD41</strain>
    </source>
</reference>
<organism evidence="2 3">
    <name type="scientific">Sinorhizobium medicae</name>
    <dbReference type="NCBI Taxonomy" id="110321"/>
    <lineage>
        <taxon>Bacteria</taxon>
        <taxon>Pseudomonadati</taxon>
        <taxon>Pseudomonadota</taxon>
        <taxon>Alphaproteobacteria</taxon>
        <taxon>Hyphomicrobiales</taxon>
        <taxon>Rhizobiaceae</taxon>
        <taxon>Sinorhizobium/Ensifer group</taxon>
        <taxon>Sinorhizobium</taxon>
    </lineage>
</organism>
<name>A0A508X1C6_9HYPH</name>
<dbReference type="AlphaFoldDB" id="A0A508X1C6"/>